<keyword evidence="4" id="KW-1185">Reference proteome</keyword>
<dbReference type="RefSeq" id="WP_177228995.1">
    <property type="nucleotide sequence ID" value="NZ_CBDQZW010000052.1"/>
</dbReference>
<dbReference type="SMART" id="SM00563">
    <property type="entry name" value="PlsC"/>
    <property type="match status" value="1"/>
</dbReference>
<dbReference type="Proteomes" id="UP000199025">
    <property type="component" value="Unassembled WGS sequence"/>
</dbReference>
<dbReference type="GO" id="GO:0016746">
    <property type="term" value="F:acyltransferase activity"/>
    <property type="evidence" value="ECO:0007669"/>
    <property type="project" value="UniProtKB-KW"/>
</dbReference>
<dbReference type="Pfam" id="PF01553">
    <property type="entry name" value="Acyltransferase"/>
    <property type="match status" value="1"/>
</dbReference>
<dbReference type="CDD" id="cd07987">
    <property type="entry name" value="LPLAT_MGAT-like"/>
    <property type="match status" value="1"/>
</dbReference>
<proteinExistence type="predicted"/>
<feature type="domain" description="Phospholipid/glycerol acyltransferase" evidence="2">
    <location>
        <begin position="97"/>
        <end position="216"/>
    </location>
</feature>
<evidence type="ECO:0000256" key="1">
    <source>
        <dbReference type="SAM" id="MobiDB-lite"/>
    </source>
</evidence>
<dbReference type="PANTHER" id="PTHR22753:SF14">
    <property type="entry name" value="MONOACYLGLYCEROL_DIACYLGLYCEROL O-ACYLTRANSFERASE"/>
    <property type="match status" value="1"/>
</dbReference>
<sequence>MTTSTEAQVIPLRRPRQADAPVPPEPAPAPVDERPDAVTRVLKFLRNRLTGEYEVDEFGFDRELTETLLLPPLRLLYEKWFRVSAHGIDNVPKEGGALIVCNHSGTVPLDAVMTAVAVHDEHPAHRHLRMLGADLVFRTPLLGELARKSGQTLACHPDAERLLRSGELVGVWPEGFKGIGKPFSARYKLQRFGRGGFVSAALRTGVPIVPCAIVGAEEIYPKIGDLKPLARLLGLPYFPVTPFFPLLGPLGALPLPTKWTIEFGEPIHTDHIPAEDHDDPMLVFSLTDQVRESIQQTLYARLDQRESVFKG</sequence>
<dbReference type="PANTHER" id="PTHR22753">
    <property type="entry name" value="TRANSMEMBRANE PROTEIN 68"/>
    <property type="match status" value="1"/>
</dbReference>
<reference evidence="3 4" key="1">
    <citation type="submission" date="2016-10" db="EMBL/GenBank/DDBJ databases">
        <authorList>
            <person name="de Groot N.N."/>
        </authorList>
    </citation>
    <scope>NUCLEOTIDE SEQUENCE [LARGE SCALE GENOMIC DNA]</scope>
    <source>
        <strain evidence="3 4">DSM 44468</strain>
    </source>
</reference>
<dbReference type="EMBL" id="FORP01000036">
    <property type="protein sequence ID" value="SFK82691.1"/>
    <property type="molecule type" value="Genomic_DNA"/>
</dbReference>
<dbReference type="GO" id="GO:0016020">
    <property type="term" value="C:membrane"/>
    <property type="evidence" value="ECO:0007669"/>
    <property type="project" value="TreeGrafter"/>
</dbReference>
<dbReference type="AlphaFoldDB" id="A0A1I4CRX8"/>
<dbReference type="InterPro" id="IPR002123">
    <property type="entry name" value="Plipid/glycerol_acylTrfase"/>
</dbReference>
<dbReference type="SUPFAM" id="SSF69593">
    <property type="entry name" value="Glycerol-3-phosphate (1)-acyltransferase"/>
    <property type="match status" value="1"/>
</dbReference>
<organism evidence="3 4">
    <name type="scientific">Amycolatopsis sacchari</name>
    <dbReference type="NCBI Taxonomy" id="115433"/>
    <lineage>
        <taxon>Bacteria</taxon>
        <taxon>Bacillati</taxon>
        <taxon>Actinomycetota</taxon>
        <taxon>Actinomycetes</taxon>
        <taxon>Pseudonocardiales</taxon>
        <taxon>Pseudonocardiaceae</taxon>
        <taxon>Amycolatopsis</taxon>
    </lineage>
</organism>
<keyword evidence="3" id="KW-0808">Transferase</keyword>
<evidence type="ECO:0000259" key="2">
    <source>
        <dbReference type="SMART" id="SM00563"/>
    </source>
</evidence>
<dbReference type="STRING" id="115433.SAMN05421835_13628"/>
<dbReference type="PIRSF" id="PIRSF016753">
    <property type="entry name" value="P_lipid/glycerol_ac_tran_prd"/>
    <property type="match status" value="1"/>
</dbReference>
<protein>
    <submittedName>
        <fullName evidence="3">1-acyl-sn-glycerol-3-phosphate acyltransferase</fullName>
    </submittedName>
</protein>
<accession>A0A1I4CRX8</accession>
<gene>
    <name evidence="3" type="ORF">SAMN05421835_13628</name>
</gene>
<name>A0A1I4CRX8_9PSEU</name>
<evidence type="ECO:0000313" key="4">
    <source>
        <dbReference type="Proteomes" id="UP000199025"/>
    </source>
</evidence>
<dbReference type="InterPro" id="IPR016676">
    <property type="entry name" value="P_lipid/glycerol_AcTrfase_prd"/>
</dbReference>
<keyword evidence="3" id="KW-0012">Acyltransferase</keyword>
<evidence type="ECO:0000313" key="3">
    <source>
        <dbReference type="EMBL" id="SFK82691.1"/>
    </source>
</evidence>
<feature type="region of interest" description="Disordered" evidence="1">
    <location>
        <begin position="1"/>
        <end position="34"/>
    </location>
</feature>